<evidence type="ECO:0000313" key="7">
    <source>
        <dbReference type="Proteomes" id="UP000250579"/>
    </source>
</evidence>
<comment type="similarity">
    <text evidence="2">Belongs to the bacterial solute-binding protein 2 family.</text>
</comment>
<dbReference type="SUPFAM" id="SSF53822">
    <property type="entry name" value="Periplasmic binding protein-like I"/>
    <property type="match status" value="1"/>
</dbReference>
<evidence type="ECO:0000256" key="3">
    <source>
        <dbReference type="ARBA" id="ARBA00022729"/>
    </source>
</evidence>
<name>A0A2Z5AEU0_9PSED</name>
<proteinExistence type="inferred from homology"/>
<dbReference type="GO" id="GO:0030288">
    <property type="term" value="C:outer membrane-bounded periplasmic space"/>
    <property type="evidence" value="ECO:0007669"/>
    <property type="project" value="TreeGrafter"/>
</dbReference>
<dbReference type="EMBL" id="CP022198">
    <property type="protein sequence ID" value="AXA67841.1"/>
    <property type="molecule type" value="Genomic_DNA"/>
</dbReference>
<organism evidence="6 7">
    <name type="scientific">Pseudomonas oryzihabitans</name>
    <dbReference type="NCBI Taxonomy" id="47885"/>
    <lineage>
        <taxon>Bacteria</taxon>
        <taxon>Pseudomonadati</taxon>
        <taxon>Pseudomonadota</taxon>
        <taxon>Gammaproteobacteria</taxon>
        <taxon>Pseudomonadales</taxon>
        <taxon>Pseudomonadaceae</taxon>
        <taxon>Pseudomonas</taxon>
    </lineage>
</organism>
<dbReference type="CDD" id="cd19994">
    <property type="entry name" value="PBP1_ChvE"/>
    <property type="match status" value="1"/>
</dbReference>
<accession>A0A2Z5AEU0</accession>
<sequence length="360" mass="38819">MKMRKLIKVVALGVMALAVISCSKKDDAGKGAIGISLPSKTEARWVSDGDSMVAALKKMGYDTDLQFAQYEVPTQLSQIENMLVKGVKALVIAPIDGTTMADVLQQAKDKGIKVISYDRLIRNSGNFESYVTFDNFRVGVLQGQSIVKNLGLDQGKGPFNIEIFAGSTDDNNAHVFYAGGMSVLKPFIDSGKLVVRSKQIELNQTATPNWDGGQAQARMDNLLSAFYSNGSAHLDAVLTANDQLAIGVISSLRGVGYGSGNLKMPVVTGQDAEIPSVKAIIRGDQTSTVFKDTRALADAAAQMIDNTLQGKPVAINDTKSYNNGVKVVPTQLLTPVLVNKDNWKQVLVDDAHYYKEDQLK</sequence>
<evidence type="ECO:0000256" key="4">
    <source>
        <dbReference type="SAM" id="SignalP"/>
    </source>
</evidence>
<gene>
    <name evidence="6" type="ORF">CE139_19230</name>
</gene>
<dbReference type="PROSITE" id="PS51257">
    <property type="entry name" value="PROKAR_LIPOPROTEIN"/>
    <property type="match status" value="1"/>
</dbReference>
<evidence type="ECO:0000313" key="6">
    <source>
        <dbReference type="EMBL" id="AXA67841.1"/>
    </source>
</evidence>
<feature type="chain" id="PRO_5016439453" evidence="4">
    <location>
        <begin position="22"/>
        <end position="360"/>
    </location>
</feature>
<dbReference type="InterPro" id="IPR049784">
    <property type="entry name" value="ChvE-like"/>
</dbReference>
<dbReference type="Gene3D" id="3.40.50.2300">
    <property type="match status" value="2"/>
</dbReference>
<dbReference type="NCBIfam" id="NF040907">
    <property type="entry name" value="ChvE"/>
    <property type="match status" value="1"/>
</dbReference>
<feature type="signal peptide" evidence="4">
    <location>
        <begin position="1"/>
        <end position="21"/>
    </location>
</feature>
<dbReference type="InterPro" id="IPR050555">
    <property type="entry name" value="Bact_Solute-Bind_Prot2"/>
</dbReference>
<reference evidence="6 7" key="1">
    <citation type="submission" date="2017-06" db="EMBL/GenBank/DDBJ databases">
        <title>Evolution towards high GC content and high-temperature stress adaptation in endophytic Pseudomonas oryzihabitans impacted its plant-growth promoting traits.</title>
        <authorList>
            <person name="Nascimento F.X."/>
        </authorList>
    </citation>
    <scope>NUCLEOTIDE SEQUENCE [LARGE SCALE GENOMIC DNA]</scope>
    <source>
        <strain evidence="6 7">MS8</strain>
    </source>
</reference>
<dbReference type="Proteomes" id="UP000250579">
    <property type="component" value="Chromosome"/>
</dbReference>
<dbReference type="GO" id="GO:0055085">
    <property type="term" value="P:transmembrane transport"/>
    <property type="evidence" value="ECO:0007669"/>
    <property type="project" value="UniProtKB-ARBA"/>
</dbReference>
<dbReference type="AlphaFoldDB" id="A0A2Z5AEU0"/>
<dbReference type="Pfam" id="PF13407">
    <property type="entry name" value="Peripla_BP_4"/>
    <property type="match status" value="1"/>
</dbReference>
<evidence type="ECO:0000256" key="1">
    <source>
        <dbReference type="ARBA" id="ARBA00004418"/>
    </source>
</evidence>
<evidence type="ECO:0000259" key="5">
    <source>
        <dbReference type="Pfam" id="PF13407"/>
    </source>
</evidence>
<comment type="subcellular location">
    <subcellularLocation>
        <location evidence="1">Periplasm</location>
    </subcellularLocation>
</comment>
<dbReference type="PANTHER" id="PTHR30036:SF1">
    <property type="entry name" value="D-XYLOSE-BINDING PERIPLASMIC PROTEIN"/>
    <property type="match status" value="1"/>
</dbReference>
<dbReference type="GO" id="GO:0030246">
    <property type="term" value="F:carbohydrate binding"/>
    <property type="evidence" value="ECO:0007669"/>
    <property type="project" value="TreeGrafter"/>
</dbReference>
<protein>
    <submittedName>
        <fullName evidence="6">Sugar ABC transporter substrate-binding protein</fullName>
    </submittedName>
</protein>
<dbReference type="InterPro" id="IPR028082">
    <property type="entry name" value="Peripla_BP_I"/>
</dbReference>
<keyword evidence="3 4" id="KW-0732">Signal</keyword>
<dbReference type="PANTHER" id="PTHR30036">
    <property type="entry name" value="D-XYLOSE-BINDING PERIPLASMIC PROTEIN"/>
    <property type="match status" value="1"/>
</dbReference>
<feature type="domain" description="Periplasmic binding protein" evidence="5">
    <location>
        <begin position="33"/>
        <end position="311"/>
    </location>
</feature>
<evidence type="ECO:0000256" key="2">
    <source>
        <dbReference type="ARBA" id="ARBA00007639"/>
    </source>
</evidence>
<dbReference type="InterPro" id="IPR025997">
    <property type="entry name" value="SBP_2_dom"/>
</dbReference>